<evidence type="ECO:0000313" key="1">
    <source>
        <dbReference type="EMBL" id="AKU14868.1"/>
    </source>
</evidence>
<dbReference type="EMBL" id="CP011112">
    <property type="protein sequence ID" value="AKU14868.1"/>
    <property type="molecule type" value="Genomic_DNA"/>
</dbReference>
<dbReference type="Proteomes" id="UP000066480">
    <property type="component" value="Chromosome"/>
</dbReference>
<dbReference type="OrthoDB" id="3756696at2"/>
<dbReference type="InterPro" id="IPR021804">
    <property type="entry name" value="DUF3375"/>
</dbReference>
<dbReference type="RefSeq" id="WP_052589420.1">
    <property type="nucleotide sequence ID" value="NZ_CP011112.1"/>
</dbReference>
<sequence length="519" mass="57389">MSDPVARFREAEGALNNKTVSLFRQPVWGPLVLATLMDAFEAGRQEIPAEQFHVRAAHAFDAIREQSSSFPEGLDDPKAVRDRCKSWVGDGWMERHLLNGTEVYRLTAVAREAIAICRQLSSTRAAMSESQVRVVLDRAQALAVKATSDSAARQRSLRDEIARLEYETTKRQAELARLEAGGAVETVDDEEVLNEYLILRDDIDRIPSDLKRVEESFSAMAHNIREDFLTETRSHGEVLGEYLQRANNLVVADRYGRGFEQAKRMLSDPHLRTELARHLQTIMEHPFAEVLADRERSELQQTVNMIAESVSAVFAQRREMTKRLTSYLTAHDASRERELDDALRGAQGALQKWSAEHGMRDRLRLPVGFTRTDGDDPDEPVCSIGEVSTADVATMRERAVGKPARTGLTPLSAATGSGGTPISLEDVRSKGGPFYTELAAAVEIATSSGGAAAGADIYNRLPSRTRRPVDLLGMLAMAAQEGAFDWDLPLEEYYAIRPDGTEQTFLAPSLTFVAQGADT</sequence>
<keyword evidence="2" id="KW-1185">Reference proteome</keyword>
<organism evidence="1 2">
    <name type="scientific">Luteipulveratus mongoliensis</name>
    <dbReference type="NCBI Taxonomy" id="571913"/>
    <lineage>
        <taxon>Bacteria</taxon>
        <taxon>Bacillati</taxon>
        <taxon>Actinomycetota</taxon>
        <taxon>Actinomycetes</taxon>
        <taxon>Micrococcales</taxon>
        <taxon>Dermacoccaceae</taxon>
        <taxon>Luteipulveratus</taxon>
    </lineage>
</organism>
<reference evidence="1 2" key="1">
    <citation type="submission" date="2015-03" db="EMBL/GenBank/DDBJ databases">
        <title>Luteipulveratus halotolerans sp. nov., a novel actinobacterium (Dermacoccaceae) from Sarawak, Malaysia.</title>
        <authorList>
            <person name="Juboi H."/>
            <person name="Basik A."/>
            <person name="Shamsul S.S."/>
            <person name="Arnold P."/>
            <person name="Schmitt E.K."/>
            <person name="Sanglier J.-J."/>
            <person name="Yeo T."/>
        </authorList>
    </citation>
    <scope>NUCLEOTIDE SEQUENCE [LARGE SCALE GENOMIC DNA]</scope>
    <source>
        <strain evidence="1 2">MN07-A0370</strain>
    </source>
</reference>
<evidence type="ECO:0000313" key="2">
    <source>
        <dbReference type="Proteomes" id="UP000066480"/>
    </source>
</evidence>
<proteinExistence type="predicted"/>
<dbReference type="Pfam" id="PF11855">
    <property type="entry name" value="DUF3375"/>
    <property type="match status" value="1"/>
</dbReference>
<gene>
    <name evidence="1" type="ORF">VV02_01630</name>
</gene>
<dbReference type="KEGG" id="lmoi:VV02_01630"/>
<accession>A0A0K1JE50</accession>
<protein>
    <recommendedName>
        <fullName evidence="3">DUF3375 domain-containing protein</fullName>
    </recommendedName>
</protein>
<dbReference type="AlphaFoldDB" id="A0A0K1JE50"/>
<dbReference type="STRING" id="571913.VV02_01630"/>
<name>A0A0K1JE50_9MICO</name>
<evidence type="ECO:0008006" key="3">
    <source>
        <dbReference type="Google" id="ProtNLM"/>
    </source>
</evidence>